<reference evidence="3 4" key="1">
    <citation type="submission" date="2015-09" db="EMBL/GenBank/DDBJ databases">
        <title>Trachymyrmex zeteki WGS genome.</title>
        <authorList>
            <person name="Nygaard S."/>
            <person name="Hu H."/>
            <person name="Boomsma J."/>
            <person name="Zhang G."/>
        </authorList>
    </citation>
    <scope>NUCLEOTIDE SEQUENCE [LARGE SCALE GENOMIC DNA]</scope>
    <source>
        <strain evidence="3">Tzet28-1</strain>
        <tissue evidence="3">Whole body</tissue>
    </source>
</reference>
<proteinExistence type="predicted"/>
<dbReference type="GO" id="GO:0010032">
    <property type="term" value="P:meiotic chromosome condensation"/>
    <property type="evidence" value="ECO:0007669"/>
    <property type="project" value="TreeGrafter"/>
</dbReference>
<name>A0A151X3P1_9HYME</name>
<evidence type="ECO:0000313" key="3">
    <source>
        <dbReference type="EMBL" id="KYQ55012.1"/>
    </source>
</evidence>
<feature type="region of interest" description="Disordered" evidence="1">
    <location>
        <begin position="335"/>
        <end position="355"/>
    </location>
</feature>
<dbReference type="GO" id="GO:0005634">
    <property type="term" value="C:nucleus"/>
    <property type="evidence" value="ECO:0007669"/>
    <property type="project" value="TreeGrafter"/>
</dbReference>
<dbReference type="EMBL" id="KQ982557">
    <property type="protein sequence ID" value="KYQ55012.1"/>
    <property type="molecule type" value="Genomic_DNA"/>
</dbReference>
<feature type="domain" description="Condensin-2 complex subunit H2 C-terminal" evidence="2">
    <location>
        <begin position="525"/>
        <end position="611"/>
    </location>
</feature>
<dbReference type="Pfam" id="PF16858">
    <property type="entry name" value="CNDH2_C"/>
    <property type="match status" value="1"/>
</dbReference>
<evidence type="ECO:0000256" key="1">
    <source>
        <dbReference type="SAM" id="MobiDB-lite"/>
    </source>
</evidence>
<gene>
    <name evidence="3" type="ORF">ALC60_06015</name>
</gene>
<feature type="compositionally biased region" description="Polar residues" evidence="1">
    <location>
        <begin position="339"/>
        <end position="355"/>
    </location>
</feature>
<dbReference type="InterPro" id="IPR031737">
    <property type="entry name" value="CNDH2_C"/>
</dbReference>
<dbReference type="GO" id="GO:0051306">
    <property type="term" value="P:mitotic sister chromatid separation"/>
    <property type="evidence" value="ECO:0007669"/>
    <property type="project" value="TreeGrafter"/>
</dbReference>
<dbReference type="GO" id="GO:0000796">
    <property type="term" value="C:condensin complex"/>
    <property type="evidence" value="ECO:0007669"/>
    <property type="project" value="TreeGrafter"/>
</dbReference>
<dbReference type="Proteomes" id="UP000075809">
    <property type="component" value="Unassembled WGS sequence"/>
</dbReference>
<dbReference type="PANTHER" id="PTHR14324">
    <property type="entry name" value="CONDENSIN-2 COMPLEX SUBUNIT H2"/>
    <property type="match status" value="1"/>
</dbReference>
<feature type="region of interest" description="Disordered" evidence="1">
    <location>
        <begin position="216"/>
        <end position="237"/>
    </location>
</feature>
<dbReference type="AlphaFoldDB" id="A0A151X3P1"/>
<keyword evidence="4" id="KW-1185">Reference proteome</keyword>
<protein>
    <recommendedName>
        <fullName evidence="2">Condensin-2 complex subunit H2 C-terminal domain-containing protein</fullName>
    </recommendedName>
</protein>
<feature type="compositionally biased region" description="Polar residues" evidence="1">
    <location>
        <begin position="216"/>
        <end position="227"/>
    </location>
</feature>
<evidence type="ECO:0000313" key="4">
    <source>
        <dbReference type="Proteomes" id="UP000075809"/>
    </source>
</evidence>
<feature type="compositionally biased region" description="Acidic residues" evidence="1">
    <location>
        <begin position="228"/>
        <end position="237"/>
    </location>
</feature>
<organism evidence="3 4">
    <name type="scientific">Mycetomoellerius zeteki</name>
    <dbReference type="NCBI Taxonomy" id="64791"/>
    <lineage>
        <taxon>Eukaryota</taxon>
        <taxon>Metazoa</taxon>
        <taxon>Ecdysozoa</taxon>
        <taxon>Arthropoda</taxon>
        <taxon>Hexapoda</taxon>
        <taxon>Insecta</taxon>
        <taxon>Pterygota</taxon>
        <taxon>Neoptera</taxon>
        <taxon>Endopterygota</taxon>
        <taxon>Hymenoptera</taxon>
        <taxon>Apocrita</taxon>
        <taxon>Aculeata</taxon>
        <taxon>Formicoidea</taxon>
        <taxon>Formicidae</taxon>
        <taxon>Myrmicinae</taxon>
        <taxon>Mycetomoellerius</taxon>
    </lineage>
</organism>
<dbReference type="GO" id="GO:0003682">
    <property type="term" value="F:chromatin binding"/>
    <property type="evidence" value="ECO:0007669"/>
    <property type="project" value="TreeGrafter"/>
</dbReference>
<dbReference type="STRING" id="64791.A0A151X3P1"/>
<accession>A0A151X3P1</accession>
<dbReference type="InterPro" id="IPR031739">
    <property type="entry name" value="Ncaph2"/>
</dbReference>
<dbReference type="PANTHER" id="PTHR14324:SF3">
    <property type="entry name" value="CONDENSIN-2 COMPLEX SUBUNIT H2"/>
    <property type="match status" value="1"/>
</dbReference>
<sequence>MVTVQDVGLQLTKPVRELAHWNFPFAQTLEQYCSLFNTTCNKSFGDAGLVLQNSTAVYVHRLDSLWTKVEYCRDALSTQEQEEATKNPTKKRDRKMTDVCFHKFKTVNFAEDVDKHIDIKKNHVAHESVKSKSRRFTQLEKSIAHVSIDIYDVNGEVIGKKYDFRCNQNLSMDDTLVDEFAPQDFYCGDVSVKEKSSLNSYRLSCDTSALDSTIHNDNNESVNTFSESDGDNNSPEEEISDLTMSLELSQQNLSLSRNTATDNTLVKTPTNISSDNCHDMTLMNIVSQTFSNTPPPSNSPILTNIDNTILLNNDLEEQCLNTNINENIDVGSILDSPPESVNSKGRRISSTDNSVMLNDTNGDLTQTNLCINSVKNTPLNESTKIKTRRQCSTLKSTPKLLKRNLHTSCKRQRSMMKKNLLHVLENSSSMFNKNLRSCMQCIQEYDPLRYEEVTNAESDLLGFRLHTDTESDTYVNADVTTNVNGNITPSTDTEISELHSPIDMSPNSPHETFCDVWFRSDSHFLSETIDQWHEMMQPKLCDAEQRSTFCIRDYASRIMDTLKTSDQQKINFDDVFQKESSYEVARYFLASLDLAAKQNIDINTNEDPEHNIEISIHTENGHCSNSQADSHD</sequence>
<evidence type="ECO:0000259" key="2">
    <source>
        <dbReference type="Pfam" id="PF16858"/>
    </source>
</evidence>